<gene>
    <name evidence="1" type="ORF">E8E13_002318</name>
</gene>
<evidence type="ECO:0008006" key="3">
    <source>
        <dbReference type="Google" id="ProtNLM"/>
    </source>
</evidence>
<dbReference type="Proteomes" id="UP000801428">
    <property type="component" value="Unassembled WGS sequence"/>
</dbReference>
<sequence>MSLNTTTTFQSVRGYTTNSSTVTKLTYYYSDTYEAVIQRFRSQVPKIDVSQIRAATSAQDITRVIEATNSPSGFVLFADYNHAGWMRHFTTHETPLRRAQRFTFGNPLYALPILQRNIDVALHIPLDCCFVEELEDKRVKLVVTLPISSADSADDGMRQALADLEDKVVALIDSLTPQLCMTVSA</sequence>
<keyword evidence="2" id="KW-1185">Reference proteome</keyword>
<dbReference type="SUPFAM" id="SSF103247">
    <property type="entry name" value="TT1751-like"/>
    <property type="match status" value="1"/>
</dbReference>
<dbReference type="InterPro" id="IPR005180">
    <property type="entry name" value="DUF302"/>
</dbReference>
<dbReference type="AlphaFoldDB" id="A0A9P4WAQ9"/>
<dbReference type="EMBL" id="SWKU01000015">
    <property type="protein sequence ID" value="KAF3000083.1"/>
    <property type="molecule type" value="Genomic_DNA"/>
</dbReference>
<protein>
    <recommendedName>
        <fullName evidence="3">DUF302 domain-containing protein</fullName>
    </recommendedName>
</protein>
<dbReference type="OrthoDB" id="5190258at2759"/>
<proteinExistence type="predicted"/>
<dbReference type="CDD" id="cd14797">
    <property type="entry name" value="DUF302"/>
    <property type="match status" value="1"/>
</dbReference>
<name>A0A9P4WAQ9_CURKU</name>
<evidence type="ECO:0000313" key="2">
    <source>
        <dbReference type="Proteomes" id="UP000801428"/>
    </source>
</evidence>
<organism evidence="1 2">
    <name type="scientific">Curvularia kusanoi</name>
    <name type="common">Cochliobolus kusanoi</name>
    <dbReference type="NCBI Taxonomy" id="90978"/>
    <lineage>
        <taxon>Eukaryota</taxon>
        <taxon>Fungi</taxon>
        <taxon>Dikarya</taxon>
        <taxon>Ascomycota</taxon>
        <taxon>Pezizomycotina</taxon>
        <taxon>Dothideomycetes</taxon>
        <taxon>Pleosporomycetidae</taxon>
        <taxon>Pleosporales</taxon>
        <taxon>Pleosporineae</taxon>
        <taxon>Pleosporaceae</taxon>
        <taxon>Curvularia</taxon>
    </lineage>
</organism>
<dbReference type="Gene3D" id="3.30.310.70">
    <property type="entry name" value="TT1751-like domain"/>
    <property type="match status" value="1"/>
</dbReference>
<reference evidence="1" key="1">
    <citation type="submission" date="2019-04" db="EMBL/GenBank/DDBJ databases">
        <title>Sequencing of skin fungus with MAO and IRED activity.</title>
        <authorList>
            <person name="Marsaioli A.J."/>
            <person name="Bonatto J.M.C."/>
            <person name="Reis Junior O."/>
        </authorList>
    </citation>
    <scope>NUCLEOTIDE SEQUENCE</scope>
    <source>
        <strain evidence="1">30M1</strain>
    </source>
</reference>
<comment type="caution">
    <text evidence="1">The sequence shown here is derived from an EMBL/GenBank/DDBJ whole genome shotgun (WGS) entry which is preliminary data.</text>
</comment>
<evidence type="ECO:0000313" key="1">
    <source>
        <dbReference type="EMBL" id="KAF3000083.1"/>
    </source>
</evidence>
<accession>A0A9P4WAQ9</accession>
<dbReference type="InterPro" id="IPR035923">
    <property type="entry name" value="TT1751-like_sf"/>
</dbReference>